<keyword evidence="2" id="KW-0233">DNA recombination</keyword>
<dbReference type="CDD" id="cd00789">
    <property type="entry name" value="KU_like"/>
    <property type="match status" value="1"/>
</dbReference>
<comment type="subunit">
    <text evidence="2">Homodimer. Interacts with LigD.</text>
</comment>
<sequence>MASRAVWKGQIRLSLVSIPVEIHSATSSGARVSFRQIHGPSGQRVRYEKTVPGVGAVESSDIKKGYEVGDDEYLLLEPDEIDAIKLETKKTLELVQFVGACEIPPLYFDKPYYVVPTDDLAEDAYRVVRDALRQTEMTGLGQLTMRGKEYLCAIRPCGDGLLLETLHYADEIKDADPLFTGIEDDPADEELLSVATELINRKTKPFEAAAFEDRYDIALRELLDAKRKNRKTPRARAGAETSGGTRGGDNVVDLMAALKDSLKADSGAKGGSRASTAKKPAASKSTGSKPAASKSTASKTTATKSPAKATAGAEKKSTSAKSTPAKGRKTA</sequence>
<dbReference type="SMART" id="SM00559">
    <property type="entry name" value="Ku78"/>
    <property type="match status" value="1"/>
</dbReference>
<comment type="function">
    <text evidence="2">With LigD forms a non-homologous end joining (NHEJ) DNA repair enzyme, which repairs dsDNA breaks with reduced fidelity. Binds linear dsDNA with 5'- and 3'- overhangs but not closed circular dsDNA nor ssDNA. Recruits and stimulates the ligase activity of LigD.</text>
</comment>
<evidence type="ECO:0000256" key="1">
    <source>
        <dbReference type="ARBA" id="ARBA00023125"/>
    </source>
</evidence>
<dbReference type="EMBL" id="FNPF01000003">
    <property type="protein sequence ID" value="SDY11422.1"/>
    <property type="molecule type" value="Genomic_DNA"/>
</dbReference>
<evidence type="ECO:0000256" key="2">
    <source>
        <dbReference type="HAMAP-Rule" id="MF_01875"/>
    </source>
</evidence>
<comment type="similarity">
    <text evidence="2">Belongs to the prokaryotic Ku family.</text>
</comment>
<evidence type="ECO:0000313" key="6">
    <source>
        <dbReference type="Proteomes" id="UP000199286"/>
    </source>
</evidence>
<protein>
    <recommendedName>
        <fullName evidence="2">Non-homologous end joining protein Ku</fullName>
    </recommendedName>
</protein>
<dbReference type="PANTHER" id="PTHR41251">
    <property type="entry name" value="NON-HOMOLOGOUS END JOINING PROTEIN KU"/>
    <property type="match status" value="1"/>
</dbReference>
<evidence type="ECO:0000256" key="3">
    <source>
        <dbReference type="SAM" id="MobiDB-lite"/>
    </source>
</evidence>
<dbReference type="Proteomes" id="UP000199286">
    <property type="component" value="Unassembled WGS sequence"/>
</dbReference>
<organism evidence="5 6">
    <name type="scientific">Citreimonas salinaria</name>
    <dbReference type="NCBI Taxonomy" id="321339"/>
    <lineage>
        <taxon>Bacteria</taxon>
        <taxon>Pseudomonadati</taxon>
        <taxon>Pseudomonadota</taxon>
        <taxon>Alphaproteobacteria</taxon>
        <taxon>Rhodobacterales</taxon>
        <taxon>Roseobacteraceae</taxon>
        <taxon>Citreimonas</taxon>
    </lineage>
</organism>
<dbReference type="PANTHER" id="PTHR41251:SF1">
    <property type="entry name" value="NON-HOMOLOGOUS END JOINING PROTEIN KU"/>
    <property type="match status" value="1"/>
</dbReference>
<keyword evidence="2" id="KW-0234">DNA repair</keyword>
<dbReference type="GO" id="GO:0006303">
    <property type="term" value="P:double-strand break repair via nonhomologous end joining"/>
    <property type="evidence" value="ECO:0007669"/>
    <property type="project" value="UniProtKB-UniRule"/>
</dbReference>
<dbReference type="OrthoDB" id="9780854at2"/>
<dbReference type="SUPFAM" id="SSF100939">
    <property type="entry name" value="SPOC domain-like"/>
    <property type="match status" value="1"/>
</dbReference>
<evidence type="ECO:0000313" key="5">
    <source>
        <dbReference type="EMBL" id="SDY11422.1"/>
    </source>
</evidence>
<gene>
    <name evidence="2" type="primary">ku</name>
    <name evidence="5" type="ORF">SAMN05444340_103276</name>
</gene>
<dbReference type="InterPro" id="IPR009187">
    <property type="entry name" value="Prok_Ku"/>
</dbReference>
<dbReference type="GO" id="GO:0006310">
    <property type="term" value="P:DNA recombination"/>
    <property type="evidence" value="ECO:0007669"/>
    <property type="project" value="UniProtKB-KW"/>
</dbReference>
<keyword evidence="1 2" id="KW-0238">DNA-binding</keyword>
<dbReference type="PIRSF" id="PIRSF006493">
    <property type="entry name" value="Prok_Ku"/>
    <property type="match status" value="1"/>
</dbReference>
<feature type="compositionally biased region" description="Low complexity" evidence="3">
    <location>
        <begin position="274"/>
        <end position="312"/>
    </location>
</feature>
<feature type="domain" description="Ku" evidence="4">
    <location>
        <begin position="54"/>
        <end position="183"/>
    </location>
</feature>
<keyword evidence="6" id="KW-1185">Reference proteome</keyword>
<dbReference type="NCBIfam" id="TIGR02772">
    <property type="entry name" value="Ku_bact"/>
    <property type="match status" value="1"/>
</dbReference>
<dbReference type="GO" id="GO:0003690">
    <property type="term" value="F:double-stranded DNA binding"/>
    <property type="evidence" value="ECO:0007669"/>
    <property type="project" value="UniProtKB-UniRule"/>
</dbReference>
<proteinExistence type="inferred from homology"/>
<feature type="region of interest" description="Disordered" evidence="3">
    <location>
        <begin position="228"/>
        <end position="250"/>
    </location>
</feature>
<dbReference type="Gene3D" id="2.40.290.10">
    <property type="match status" value="1"/>
</dbReference>
<dbReference type="AlphaFoldDB" id="A0A1H3H7D0"/>
<dbReference type="STRING" id="321339.SAMN05444340_103276"/>
<dbReference type="RefSeq" id="WP_089880500.1">
    <property type="nucleotide sequence ID" value="NZ_FNPF01000003.1"/>
</dbReference>
<dbReference type="Pfam" id="PF02735">
    <property type="entry name" value="Ku"/>
    <property type="match status" value="1"/>
</dbReference>
<name>A0A1H3H7D0_9RHOB</name>
<feature type="region of interest" description="Disordered" evidence="3">
    <location>
        <begin position="264"/>
        <end position="331"/>
    </location>
</feature>
<keyword evidence="2" id="KW-0227">DNA damage</keyword>
<dbReference type="HAMAP" id="MF_01875">
    <property type="entry name" value="Prokaryotic_Ku"/>
    <property type="match status" value="1"/>
</dbReference>
<reference evidence="5 6" key="1">
    <citation type="submission" date="2016-10" db="EMBL/GenBank/DDBJ databases">
        <authorList>
            <person name="de Groot N.N."/>
        </authorList>
    </citation>
    <scope>NUCLEOTIDE SEQUENCE [LARGE SCALE GENOMIC DNA]</scope>
    <source>
        <strain evidence="5 6">DSM 26880</strain>
    </source>
</reference>
<accession>A0A1H3H7D0</accession>
<dbReference type="InterPro" id="IPR016194">
    <property type="entry name" value="SPOC-like_C_dom_sf"/>
</dbReference>
<dbReference type="InterPro" id="IPR006164">
    <property type="entry name" value="DNA_bd_Ku70/Ku80"/>
</dbReference>
<evidence type="ECO:0000259" key="4">
    <source>
        <dbReference type="SMART" id="SM00559"/>
    </source>
</evidence>